<dbReference type="PANTHER" id="PTHR36482">
    <property type="entry name" value="OSJNBA0024J22.15 PROTEIN"/>
    <property type="match status" value="1"/>
</dbReference>
<proteinExistence type="predicted"/>
<gene>
    <name evidence="1" type="ORF">E3N88_11951</name>
</gene>
<evidence type="ECO:0000313" key="2">
    <source>
        <dbReference type="Proteomes" id="UP000326396"/>
    </source>
</evidence>
<dbReference type="InterPro" id="IPR053085">
    <property type="entry name" value="Jasmonate-induced_protein"/>
</dbReference>
<name>A0A5N6P4F9_9ASTR</name>
<sequence length="219" mass="23942">MATNNVFGTPITEGASRTDRAIKAVNNPNADGKRDAAIAYVRQLKHDWGNGVSTLGIFYNATGENLVFAKQDSWYGEIVGPFPMRVQNGQWGAFFHGKMPIVPSGSVAFVVYRVKADDTQFCDQLIAWQTPFDQVSCNNQAYCEIFDDEKVDIPGAVYHKMDNVNSPQCSARKKGMMVSSTIELGTSPLYIAEFTREDAVAIKGSVDVGEASPSANKNK</sequence>
<dbReference type="PANTHER" id="PTHR36482:SF5">
    <property type="entry name" value="23 KDA JASMONATE-INDUCED PROTEIN-LIKE"/>
    <property type="match status" value="1"/>
</dbReference>
<dbReference type="Proteomes" id="UP000326396">
    <property type="component" value="Linkage Group LG14"/>
</dbReference>
<protein>
    <submittedName>
        <fullName evidence="1">Uncharacterized protein</fullName>
    </submittedName>
</protein>
<accession>A0A5N6P4F9</accession>
<reference evidence="1 2" key="1">
    <citation type="submission" date="2019-05" db="EMBL/GenBank/DDBJ databases">
        <title>Mikania micrantha, genome provides insights into the molecular mechanism of rapid growth.</title>
        <authorList>
            <person name="Liu B."/>
        </authorList>
    </citation>
    <scope>NUCLEOTIDE SEQUENCE [LARGE SCALE GENOMIC DNA]</scope>
    <source>
        <strain evidence="1">NLD-2019</strain>
        <tissue evidence="1">Leaf</tissue>
    </source>
</reference>
<dbReference type="AlphaFoldDB" id="A0A5N6P4F9"/>
<dbReference type="EMBL" id="SZYD01000006">
    <property type="protein sequence ID" value="KAD5960479.1"/>
    <property type="molecule type" value="Genomic_DNA"/>
</dbReference>
<dbReference type="Pfam" id="PF21230">
    <property type="entry name" value="Nakanori"/>
    <property type="match status" value="1"/>
</dbReference>
<comment type="caution">
    <text evidence="1">The sequence shown here is derived from an EMBL/GenBank/DDBJ whole genome shotgun (WGS) entry which is preliminary data.</text>
</comment>
<organism evidence="1 2">
    <name type="scientific">Mikania micrantha</name>
    <name type="common">bitter vine</name>
    <dbReference type="NCBI Taxonomy" id="192012"/>
    <lineage>
        <taxon>Eukaryota</taxon>
        <taxon>Viridiplantae</taxon>
        <taxon>Streptophyta</taxon>
        <taxon>Embryophyta</taxon>
        <taxon>Tracheophyta</taxon>
        <taxon>Spermatophyta</taxon>
        <taxon>Magnoliopsida</taxon>
        <taxon>eudicotyledons</taxon>
        <taxon>Gunneridae</taxon>
        <taxon>Pentapetalae</taxon>
        <taxon>asterids</taxon>
        <taxon>campanulids</taxon>
        <taxon>Asterales</taxon>
        <taxon>Asteraceae</taxon>
        <taxon>Asteroideae</taxon>
        <taxon>Heliantheae alliance</taxon>
        <taxon>Eupatorieae</taxon>
        <taxon>Mikania</taxon>
    </lineage>
</organism>
<evidence type="ECO:0000313" key="1">
    <source>
        <dbReference type="EMBL" id="KAD5960479.1"/>
    </source>
</evidence>
<dbReference type="OrthoDB" id="2617878at2759"/>
<keyword evidence="2" id="KW-1185">Reference proteome</keyword>
<dbReference type="InterPro" id="IPR049065">
    <property type="entry name" value="Nakanori"/>
</dbReference>